<dbReference type="AlphaFoldDB" id="A0AAV7JMX9"/>
<sequence>MSNFWTIKSFLPGMLERNRGHIVSISSSAGLFGVSRLAPYCASKFAVTGLTESLYCELFNMKKLATISNPKGIFISCVHPYFVSTPLAKGAQRGSTIKSYSPEEAVDSIVDGVLRNKRMLLLPQALGVLLFQKSILAGDTGLHMAEVVKVHNAFDNFEGRGWK</sequence>
<dbReference type="Proteomes" id="UP001165289">
    <property type="component" value="Unassembled WGS sequence"/>
</dbReference>
<dbReference type="PANTHER" id="PTHR24322:SF746">
    <property type="entry name" value="SHORT CHAIN DEHYDROGENASE_REDUCTASE FAMILY 16C MEMBER 5"/>
    <property type="match status" value="1"/>
</dbReference>
<dbReference type="EMBL" id="JAKMXF010000318">
    <property type="protein sequence ID" value="KAI6649780.1"/>
    <property type="molecule type" value="Genomic_DNA"/>
</dbReference>
<reference evidence="1 2" key="1">
    <citation type="journal article" date="2023" name="BMC Biol.">
        <title>The compact genome of the sponge Oopsacas minuta (Hexactinellida) is lacking key metazoan core genes.</title>
        <authorList>
            <person name="Santini S."/>
            <person name="Schenkelaars Q."/>
            <person name="Jourda C."/>
            <person name="Duchesne M."/>
            <person name="Belahbib H."/>
            <person name="Rocher C."/>
            <person name="Selva M."/>
            <person name="Riesgo A."/>
            <person name="Vervoort M."/>
            <person name="Leys S.P."/>
            <person name="Kodjabachian L."/>
            <person name="Le Bivic A."/>
            <person name="Borchiellini C."/>
            <person name="Claverie J.M."/>
            <person name="Renard E."/>
        </authorList>
    </citation>
    <scope>NUCLEOTIDE SEQUENCE [LARGE SCALE GENOMIC DNA]</scope>
    <source>
        <strain evidence="1">SPO-2</strain>
    </source>
</reference>
<dbReference type="Gene3D" id="3.40.50.720">
    <property type="entry name" value="NAD(P)-binding Rossmann-like Domain"/>
    <property type="match status" value="1"/>
</dbReference>
<dbReference type="InterPro" id="IPR036291">
    <property type="entry name" value="NAD(P)-bd_dom_sf"/>
</dbReference>
<evidence type="ECO:0000313" key="1">
    <source>
        <dbReference type="EMBL" id="KAI6649780.1"/>
    </source>
</evidence>
<name>A0AAV7JMX9_9METZ</name>
<evidence type="ECO:0000313" key="2">
    <source>
        <dbReference type="Proteomes" id="UP001165289"/>
    </source>
</evidence>
<comment type="caution">
    <text evidence="1">The sequence shown here is derived from an EMBL/GenBank/DDBJ whole genome shotgun (WGS) entry which is preliminary data.</text>
</comment>
<keyword evidence="2" id="KW-1185">Reference proteome</keyword>
<organism evidence="1 2">
    <name type="scientific">Oopsacas minuta</name>
    <dbReference type="NCBI Taxonomy" id="111878"/>
    <lineage>
        <taxon>Eukaryota</taxon>
        <taxon>Metazoa</taxon>
        <taxon>Porifera</taxon>
        <taxon>Hexactinellida</taxon>
        <taxon>Hexasterophora</taxon>
        <taxon>Lyssacinosida</taxon>
        <taxon>Leucopsacidae</taxon>
        <taxon>Oopsacas</taxon>
    </lineage>
</organism>
<dbReference type="Pfam" id="PF00106">
    <property type="entry name" value="adh_short"/>
    <property type="match status" value="1"/>
</dbReference>
<dbReference type="InterPro" id="IPR002347">
    <property type="entry name" value="SDR_fam"/>
</dbReference>
<proteinExistence type="predicted"/>
<dbReference type="GO" id="GO:0005811">
    <property type="term" value="C:lipid droplet"/>
    <property type="evidence" value="ECO:0007669"/>
    <property type="project" value="TreeGrafter"/>
</dbReference>
<protein>
    <submittedName>
        <fullName evidence="1">Epidermal retinol dehydrogenase 2</fullName>
    </submittedName>
</protein>
<dbReference type="PRINTS" id="PR00081">
    <property type="entry name" value="GDHRDH"/>
</dbReference>
<gene>
    <name evidence="1" type="ORF">LOD99_6569</name>
</gene>
<dbReference type="PANTHER" id="PTHR24322">
    <property type="entry name" value="PKSB"/>
    <property type="match status" value="1"/>
</dbReference>
<dbReference type="GO" id="GO:0016616">
    <property type="term" value="F:oxidoreductase activity, acting on the CH-OH group of donors, NAD or NADP as acceptor"/>
    <property type="evidence" value="ECO:0007669"/>
    <property type="project" value="TreeGrafter"/>
</dbReference>
<dbReference type="SUPFAM" id="SSF51735">
    <property type="entry name" value="NAD(P)-binding Rossmann-fold domains"/>
    <property type="match status" value="1"/>
</dbReference>
<accession>A0AAV7JMX9</accession>